<evidence type="ECO:0000313" key="1">
    <source>
        <dbReference type="EMBL" id="KKN33335.1"/>
    </source>
</evidence>
<protein>
    <submittedName>
        <fullName evidence="1">Uncharacterized protein</fullName>
    </submittedName>
</protein>
<accession>A0A0F9PNK0</accession>
<organism evidence="1">
    <name type="scientific">marine sediment metagenome</name>
    <dbReference type="NCBI Taxonomy" id="412755"/>
    <lineage>
        <taxon>unclassified sequences</taxon>
        <taxon>metagenomes</taxon>
        <taxon>ecological metagenomes</taxon>
    </lineage>
</organism>
<comment type="caution">
    <text evidence="1">The sequence shown here is derived from an EMBL/GenBank/DDBJ whole genome shotgun (WGS) entry which is preliminary data.</text>
</comment>
<sequence length="108" mass="12563">MSEFEEYKQKVNLVLKKFSDRIKSQDKKLDVLVIILDKLAELLPSMGEMKYLYDTIKKALMDPIEKASSKEILDHKENLEDLKNTLLNETIPHITNELQELEGAENDE</sequence>
<dbReference type="AlphaFoldDB" id="A0A0F9PNK0"/>
<dbReference type="EMBL" id="LAZR01002187">
    <property type="protein sequence ID" value="KKN33335.1"/>
    <property type="molecule type" value="Genomic_DNA"/>
</dbReference>
<proteinExistence type="predicted"/>
<name>A0A0F9PNK0_9ZZZZ</name>
<gene>
    <name evidence="1" type="ORF">LCGC14_0804780</name>
</gene>
<reference evidence="1" key="1">
    <citation type="journal article" date="2015" name="Nature">
        <title>Complex archaea that bridge the gap between prokaryotes and eukaryotes.</title>
        <authorList>
            <person name="Spang A."/>
            <person name="Saw J.H."/>
            <person name="Jorgensen S.L."/>
            <person name="Zaremba-Niedzwiedzka K."/>
            <person name="Martijn J."/>
            <person name="Lind A.E."/>
            <person name="van Eijk R."/>
            <person name="Schleper C."/>
            <person name="Guy L."/>
            <person name="Ettema T.J."/>
        </authorList>
    </citation>
    <scope>NUCLEOTIDE SEQUENCE</scope>
</reference>